<keyword evidence="2" id="KW-0812">Transmembrane</keyword>
<dbReference type="InterPro" id="IPR046253">
    <property type="entry name" value="DUF6286"/>
</dbReference>
<name>A0ABT1HCH2_9NOCA</name>
<evidence type="ECO:0000256" key="1">
    <source>
        <dbReference type="SAM" id="MobiDB-lite"/>
    </source>
</evidence>
<feature type="transmembrane region" description="Helical" evidence="2">
    <location>
        <begin position="28"/>
        <end position="48"/>
    </location>
</feature>
<dbReference type="EMBL" id="JAMTCJ010000002">
    <property type="protein sequence ID" value="MCP2175869.1"/>
    <property type="molecule type" value="Genomic_DNA"/>
</dbReference>
<keyword evidence="5" id="KW-1185">Reference proteome</keyword>
<evidence type="ECO:0000313" key="4">
    <source>
        <dbReference type="EMBL" id="MCP2175869.1"/>
    </source>
</evidence>
<dbReference type="Proteomes" id="UP001206895">
    <property type="component" value="Unassembled WGS sequence"/>
</dbReference>
<dbReference type="RefSeq" id="WP_253660909.1">
    <property type="nucleotide sequence ID" value="NZ_BAAAJQ010000001.1"/>
</dbReference>
<feature type="transmembrane region" description="Helical" evidence="2">
    <location>
        <begin position="78"/>
        <end position="96"/>
    </location>
</feature>
<feature type="compositionally biased region" description="Polar residues" evidence="1">
    <location>
        <begin position="1"/>
        <end position="10"/>
    </location>
</feature>
<feature type="region of interest" description="Disordered" evidence="1">
    <location>
        <begin position="204"/>
        <end position="236"/>
    </location>
</feature>
<dbReference type="Pfam" id="PF19803">
    <property type="entry name" value="DUF6286"/>
    <property type="match status" value="1"/>
</dbReference>
<reference evidence="4 5" key="1">
    <citation type="submission" date="2022-06" db="EMBL/GenBank/DDBJ databases">
        <title>Genomic Encyclopedia of Archaeal and Bacterial Type Strains, Phase II (KMG-II): from individual species to whole genera.</title>
        <authorList>
            <person name="Goeker M."/>
        </authorList>
    </citation>
    <scope>NUCLEOTIDE SEQUENCE [LARGE SCALE GENOMIC DNA]</scope>
    <source>
        <strain evidence="4 5">DSM 44693</strain>
    </source>
</reference>
<keyword evidence="2" id="KW-0472">Membrane</keyword>
<sequence>MTTPTPSDAQSVPVPDARKLKPPTATPGSVVVTTLFALVLLAIAGIAIRDFIIEMKWISGTEWIAAASRWISSLSWQVWMWPAAVALIIVGLWFLIVSVTPRPKTHFAVDGVEDVDGYSPSTWTRRVDVARRSSAVARDVRDVLEANTVVKRRKVKVAVLLSEDSPETRATITERVTAAIAPVAPGRTVKLKVRVKKVEQSVTPPAPIARPAMPESFATEAAESESDSPTLIKEQP</sequence>
<evidence type="ECO:0000256" key="2">
    <source>
        <dbReference type="SAM" id="Phobius"/>
    </source>
</evidence>
<feature type="region of interest" description="Disordered" evidence="1">
    <location>
        <begin position="1"/>
        <end position="25"/>
    </location>
</feature>
<comment type="caution">
    <text evidence="4">The sequence shown here is derived from an EMBL/GenBank/DDBJ whole genome shotgun (WGS) entry which is preliminary data.</text>
</comment>
<accession>A0ABT1HCH2</accession>
<organism evidence="4 5">
    <name type="scientific">Williamsia maris</name>
    <dbReference type="NCBI Taxonomy" id="72806"/>
    <lineage>
        <taxon>Bacteria</taxon>
        <taxon>Bacillati</taxon>
        <taxon>Actinomycetota</taxon>
        <taxon>Actinomycetes</taxon>
        <taxon>Mycobacteriales</taxon>
        <taxon>Nocardiaceae</taxon>
        <taxon>Williamsia</taxon>
    </lineage>
</organism>
<evidence type="ECO:0000259" key="3">
    <source>
        <dbReference type="Pfam" id="PF19803"/>
    </source>
</evidence>
<gene>
    <name evidence="4" type="ORF">LX13_001688</name>
</gene>
<keyword evidence="2" id="KW-1133">Transmembrane helix</keyword>
<proteinExistence type="predicted"/>
<protein>
    <recommendedName>
        <fullName evidence="3">DUF6286 domain-containing protein</fullName>
    </recommendedName>
</protein>
<feature type="domain" description="DUF6286" evidence="3">
    <location>
        <begin position="89"/>
        <end position="196"/>
    </location>
</feature>
<evidence type="ECO:0000313" key="5">
    <source>
        <dbReference type="Proteomes" id="UP001206895"/>
    </source>
</evidence>